<dbReference type="Proteomes" id="UP000470010">
    <property type="component" value="Unassembled WGS sequence"/>
</dbReference>
<evidence type="ECO:0000313" key="4">
    <source>
        <dbReference type="EMBL" id="MRX79750.1"/>
    </source>
</evidence>
<keyword evidence="5" id="KW-1185">Reference proteome</keyword>
<feature type="region of interest" description="Disordered" evidence="3">
    <location>
        <begin position="179"/>
        <end position="210"/>
    </location>
</feature>
<dbReference type="AlphaFoldDB" id="A0A7K0G8M9"/>
<evidence type="ECO:0000313" key="5">
    <source>
        <dbReference type="Proteomes" id="UP000470010"/>
    </source>
</evidence>
<dbReference type="PANTHER" id="PTHR31088:SF6">
    <property type="entry name" value="PHAGE SHOCK PROTEIN A"/>
    <property type="match status" value="1"/>
</dbReference>
<accession>A0A7K0G8M9</accession>
<dbReference type="Pfam" id="PF04012">
    <property type="entry name" value="PspA_IM30"/>
    <property type="match status" value="1"/>
</dbReference>
<dbReference type="PANTHER" id="PTHR31088">
    <property type="entry name" value="MEMBRANE-ASSOCIATED PROTEIN VIPP1, CHLOROPLASTIC"/>
    <property type="match status" value="1"/>
</dbReference>
<gene>
    <name evidence="4" type="ORF">GJE22_03920</name>
</gene>
<evidence type="ECO:0000256" key="1">
    <source>
        <dbReference type="ARBA" id="ARBA00043985"/>
    </source>
</evidence>
<dbReference type="InterPro" id="IPR007157">
    <property type="entry name" value="PspA_VIPP1"/>
</dbReference>
<dbReference type="EMBL" id="VTFZ01000003">
    <property type="protein sequence ID" value="MRX79750.1"/>
    <property type="molecule type" value="Genomic_DNA"/>
</dbReference>
<keyword evidence="2" id="KW-0175">Coiled coil</keyword>
<reference evidence="5" key="1">
    <citation type="submission" date="2019-08" db="EMBL/GenBank/DDBJ databases">
        <title>Arthrobacter sp. nov., isolated from plateau pika and Tibetan wild ass.</title>
        <authorList>
            <person name="Ge Y."/>
        </authorList>
    </citation>
    <scope>NUCLEOTIDE SEQUENCE [LARGE SCALE GENOMIC DNA]</scope>
    <source>
        <strain evidence="5">HF-1365</strain>
    </source>
</reference>
<evidence type="ECO:0000256" key="3">
    <source>
        <dbReference type="SAM" id="MobiDB-lite"/>
    </source>
</evidence>
<sequence>MGMLDRFTDIIKANVNDLLDRAEDPSKMVDQYLRDLTESLAEVKQETAGVMAEEARTERQVKENEADISKYDGLARAALEAGNEDDARTFLAKKQQLVTKGEGLRAAAEAARENATKMREMHDKLVGDIEQLKSRREAIKAKVAVAKTQDKVNKMSSAGDRAAGAMSAFDRMEAKADEMLDRSNAMSELSSEPADAAAELEKKYADSASTAAVDAELARLKEEMGL</sequence>
<dbReference type="RefSeq" id="WP_144688136.1">
    <property type="nucleotide sequence ID" value="NZ_VLLQ01000005.1"/>
</dbReference>
<feature type="coiled-coil region" evidence="2">
    <location>
        <begin position="122"/>
        <end position="149"/>
    </location>
</feature>
<proteinExistence type="inferred from homology"/>
<name>A0A7K0G8M9_9ACTN</name>
<comment type="caution">
    <text evidence="4">The sequence shown here is derived from an EMBL/GenBank/DDBJ whole genome shotgun (WGS) entry which is preliminary data.</text>
</comment>
<protein>
    <submittedName>
        <fullName evidence="4">PspA/IM30 family protein</fullName>
    </submittedName>
</protein>
<organism evidence="4 5">
    <name type="scientific">Enorma shizhengliae</name>
    <dbReference type="NCBI Taxonomy" id="2606615"/>
    <lineage>
        <taxon>Bacteria</taxon>
        <taxon>Bacillati</taxon>
        <taxon>Actinomycetota</taxon>
        <taxon>Coriobacteriia</taxon>
        <taxon>Coriobacteriales</taxon>
        <taxon>Coriobacteriaceae</taxon>
        <taxon>Enorma</taxon>
    </lineage>
</organism>
<comment type="similarity">
    <text evidence="1">Belongs to the PspA/Vipp/IM30 family.</text>
</comment>
<evidence type="ECO:0000256" key="2">
    <source>
        <dbReference type="SAM" id="Coils"/>
    </source>
</evidence>